<dbReference type="KEGG" id="acab:QRX50_19545"/>
<dbReference type="SMART" id="SM01012">
    <property type="entry name" value="ANTAR"/>
    <property type="match status" value="1"/>
</dbReference>
<feature type="domain" description="ANTAR" evidence="3">
    <location>
        <begin position="175"/>
        <end position="230"/>
    </location>
</feature>
<proteinExistence type="predicted"/>
<protein>
    <submittedName>
        <fullName evidence="4">GAF and ANTAR domain-containing protein</fullName>
    </submittedName>
</protein>
<sequence>MDDRRRQLHRLLAEVGREPVGPRIERVCDVCVGTLGVSGAGATVLGNGKGNGNGAGPGRHRGLVHASDTVSAGLDDLQFTVGEGPCLDAYATGGPILVPDLLAESARWPAFGPAAARLGAAAVFSFPLQVGVVRLGSLDLYRDQAGPLSRSQLADALLLADVATQVVVGHLDGHAVSDLSWLADSHIEIHQAVGMVKVQLGVTADAALLRLRGHAFAEGATLSHVARQVVARTLRFTDEEKPA</sequence>
<keyword evidence="1" id="KW-0805">Transcription regulation</keyword>
<evidence type="ECO:0000313" key="4">
    <source>
        <dbReference type="EMBL" id="WIX82813.1"/>
    </source>
</evidence>
<keyword evidence="2" id="KW-0804">Transcription</keyword>
<dbReference type="InterPro" id="IPR036388">
    <property type="entry name" value="WH-like_DNA-bd_sf"/>
</dbReference>
<dbReference type="Gene3D" id="1.10.10.10">
    <property type="entry name" value="Winged helix-like DNA-binding domain superfamily/Winged helix DNA-binding domain"/>
    <property type="match status" value="1"/>
</dbReference>
<keyword evidence="5" id="KW-1185">Reference proteome</keyword>
<dbReference type="InterPro" id="IPR005561">
    <property type="entry name" value="ANTAR"/>
</dbReference>
<dbReference type="InterPro" id="IPR003018">
    <property type="entry name" value="GAF"/>
</dbReference>
<dbReference type="AlphaFoldDB" id="A0A9Y2IQT0"/>
<dbReference type="RefSeq" id="WP_285973378.1">
    <property type="nucleotide sequence ID" value="NZ_CP127294.1"/>
</dbReference>
<dbReference type="Gene3D" id="3.30.450.40">
    <property type="match status" value="1"/>
</dbReference>
<dbReference type="SUPFAM" id="SSF55781">
    <property type="entry name" value="GAF domain-like"/>
    <property type="match status" value="1"/>
</dbReference>
<dbReference type="Proteomes" id="UP001236014">
    <property type="component" value="Chromosome"/>
</dbReference>
<reference evidence="4 5" key="1">
    <citation type="submission" date="2023-06" db="EMBL/GenBank/DDBJ databases">
        <authorList>
            <person name="Oyuntsetseg B."/>
            <person name="Kim S.B."/>
        </authorList>
    </citation>
    <scope>NUCLEOTIDE SEQUENCE [LARGE SCALE GENOMIC DNA]</scope>
    <source>
        <strain evidence="4 5">2-15</strain>
    </source>
</reference>
<dbReference type="InterPro" id="IPR029016">
    <property type="entry name" value="GAF-like_dom_sf"/>
</dbReference>
<evidence type="ECO:0000256" key="2">
    <source>
        <dbReference type="ARBA" id="ARBA00023163"/>
    </source>
</evidence>
<accession>A0A9Y2IQT0</accession>
<evidence type="ECO:0000256" key="1">
    <source>
        <dbReference type="ARBA" id="ARBA00023015"/>
    </source>
</evidence>
<dbReference type="Pfam" id="PF13185">
    <property type="entry name" value="GAF_2"/>
    <property type="match status" value="1"/>
</dbReference>
<evidence type="ECO:0000259" key="3">
    <source>
        <dbReference type="SMART" id="SM01012"/>
    </source>
</evidence>
<evidence type="ECO:0000313" key="5">
    <source>
        <dbReference type="Proteomes" id="UP001236014"/>
    </source>
</evidence>
<gene>
    <name evidence="4" type="ORF">QRX50_19545</name>
</gene>
<dbReference type="GO" id="GO:0003723">
    <property type="term" value="F:RNA binding"/>
    <property type="evidence" value="ECO:0007669"/>
    <property type="project" value="InterPro"/>
</dbReference>
<dbReference type="EMBL" id="CP127294">
    <property type="protein sequence ID" value="WIX82813.1"/>
    <property type="molecule type" value="Genomic_DNA"/>
</dbReference>
<name>A0A9Y2IQT0_9PSEU</name>
<organism evidence="4 5">
    <name type="scientific">Amycolatopsis carbonis</name>
    <dbReference type="NCBI Taxonomy" id="715471"/>
    <lineage>
        <taxon>Bacteria</taxon>
        <taxon>Bacillati</taxon>
        <taxon>Actinomycetota</taxon>
        <taxon>Actinomycetes</taxon>
        <taxon>Pseudonocardiales</taxon>
        <taxon>Pseudonocardiaceae</taxon>
        <taxon>Amycolatopsis</taxon>
    </lineage>
</organism>